<evidence type="ECO:0000256" key="1">
    <source>
        <dbReference type="SAM" id="MobiDB-lite"/>
    </source>
</evidence>
<evidence type="ECO:0000313" key="3">
    <source>
        <dbReference type="EMBL" id="RKO92704.1"/>
    </source>
</evidence>
<feature type="domain" description="Glyoxal oxidase N-terminal" evidence="2">
    <location>
        <begin position="3"/>
        <end position="132"/>
    </location>
</feature>
<dbReference type="InterPro" id="IPR009880">
    <property type="entry name" value="Glyoxal_oxidase_N"/>
</dbReference>
<dbReference type="PANTHER" id="PTHR32208">
    <property type="entry name" value="SECRETED PROTEIN-RELATED"/>
    <property type="match status" value="1"/>
</dbReference>
<dbReference type="InterPro" id="IPR037293">
    <property type="entry name" value="Gal_Oxidase_central_sf"/>
</dbReference>
<feature type="region of interest" description="Disordered" evidence="1">
    <location>
        <begin position="24"/>
        <end position="52"/>
    </location>
</feature>
<protein>
    <recommendedName>
        <fullName evidence="2">Glyoxal oxidase N-terminal domain-containing protein</fullName>
    </recommendedName>
</protein>
<dbReference type="Gene3D" id="2.130.10.80">
    <property type="entry name" value="Galactose oxidase/kelch, beta-propeller"/>
    <property type="match status" value="1"/>
</dbReference>
<organism evidence="3 4">
    <name type="scientific">Blyttiomyces helicus</name>
    <dbReference type="NCBI Taxonomy" id="388810"/>
    <lineage>
        <taxon>Eukaryota</taxon>
        <taxon>Fungi</taxon>
        <taxon>Fungi incertae sedis</taxon>
        <taxon>Chytridiomycota</taxon>
        <taxon>Chytridiomycota incertae sedis</taxon>
        <taxon>Chytridiomycetes</taxon>
        <taxon>Chytridiomycetes incertae sedis</taxon>
        <taxon>Blyttiomyces</taxon>
    </lineage>
</organism>
<dbReference type="OrthoDB" id="2019572at2759"/>
<evidence type="ECO:0000259" key="2">
    <source>
        <dbReference type="Pfam" id="PF07250"/>
    </source>
</evidence>
<dbReference type="Pfam" id="PF07250">
    <property type="entry name" value="Glyoxal_oxid_N"/>
    <property type="match status" value="1"/>
</dbReference>
<dbReference type="EMBL" id="KZ994529">
    <property type="protein sequence ID" value="RKO92704.1"/>
    <property type="molecule type" value="Genomic_DNA"/>
</dbReference>
<dbReference type="SUPFAM" id="SSF50965">
    <property type="entry name" value="Galactose oxidase, central domain"/>
    <property type="match status" value="1"/>
</dbReference>
<sequence>MTVLPMTKRNNYSFVVQFCGGSQDPASAVSRGPEYNVTDSLDGSQPRPYASNSCVTINPNDVTPEWSAPDPMPHARVMLDSIILPDGKILYANGAGWGQAGGNAGQAQYATDPVSAVDLFDPEAPSGSQWTTL</sequence>
<proteinExistence type="predicted"/>
<keyword evidence="4" id="KW-1185">Reference proteome</keyword>
<reference evidence="4" key="1">
    <citation type="journal article" date="2018" name="Nat. Microbiol.">
        <title>Leveraging single-cell genomics to expand the fungal tree of life.</title>
        <authorList>
            <person name="Ahrendt S.R."/>
            <person name="Quandt C.A."/>
            <person name="Ciobanu D."/>
            <person name="Clum A."/>
            <person name="Salamov A."/>
            <person name="Andreopoulos B."/>
            <person name="Cheng J.F."/>
            <person name="Woyke T."/>
            <person name="Pelin A."/>
            <person name="Henrissat B."/>
            <person name="Reynolds N.K."/>
            <person name="Benny G.L."/>
            <person name="Smith M.E."/>
            <person name="James T.Y."/>
            <person name="Grigoriev I.V."/>
        </authorList>
    </citation>
    <scope>NUCLEOTIDE SEQUENCE [LARGE SCALE GENOMIC DNA]</scope>
</reference>
<name>A0A4P9WIS7_9FUNG</name>
<gene>
    <name evidence="3" type="ORF">BDK51DRAFT_21138</name>
</gene>
<dbReference type="InterPro" id="IPR011043">
    <property type="entry name" value="Gal_Oxase/kelch_b-propeller"/>
</dbReference>
<dbReference type="PANTHER" id="PTHR32208:SF21">
    <property type="entry name" value="LOW QUALITY PROTEIN: ALDEHYDE OXIDASE GLOX-LIKE"/>
    <property type="match status" value="1"/>
</dbReference>
<accession>A0A4P9WIS7</accession>
<evidence type="ECO:0000313" key="4">
    <source>
        <dbReference type="Proteomes" id="UP000269721"/>
    </source>
</evidence>
<dbReference type="Proteomes" id="UP000269721">
    <property type="component" value="Unassembled WGS sequence"/>
</dbReference>
<dbReference type="AlphaFoldDB" id="A0A4P9WIS7"/>